<dbReference type="RefSeq" id="XP_013383085.1">
    <property type="nucleotide sequence ID" value="XM_013527631.1"/>
</dbReference>
<dbReference type="InterPro" id="IPR029071">
    <property type="entry name" value="Ubiquitin-like_domsf"/>
</dbReference>
<feature type="compositionally biased region" description="Polar residues" evidence="14">
    <location>
        <begin position="208"/>
        <end position="226"/>
    </location>
</feature>
<dbReference type="CDD" id="cd02668">
    <property type="entry name" value="Peptidase_C19L"/>
    <property type="match status" value="1"/>
</dbReference>
<gene>
    <name evidence="18" type="primary">LOC106153634</name>
</gene>
<keyword evidence="17" id="KW-1185">Reference proteome</keyword>
<dbReference type="GO" id="GO:0004197">
    <property type="term" value="F:cysteine-type endopeptidase activity"/>
    <property type="evidence" value="ECO:0007669"/>
    <property type="project" value="InterPro"/>
</dbReference>
<keyword evidence="12" id="KW-0539">Nucleus</keyword>
<dbReference type="InterPro" id="IPR018200">
    <property type="entry name" value="USP_CS"/>
</dbReference>
<feature type="region of interest" description="Disordered" evidence="14">
    <location>
        <begin position="1022"/>
        <end position="1049"/>
    </location>
</feature>
<keyword evidence="8" id="KW-0677">Repeat</keyword>
<keyword evidence="11" id="KW-0788">Thiol protease</keyword>
<evidence type="ECO:0000256" key="6">
    <source>
        <dbReference type="ARBA" id="ARBA00022490"/>
    </source>
</evidence>
<evidence type="ECO:0000256" key="11">
    <source>
        <dbReference type="ARBA" id="ARBA00022807"/>
    </source>
</evidence>
<evidence type="ECO:0000313" key="18">
    <source>
        <dbReference type="RefSeq" id="XP_013383085.1"/>
    </source>
</evidence>
<feature type="compositionally biased region" description="Polar residues" evidence="14">
    <location>
        <begin position="168"/>
        <end position="199"/>
    </location>
</feature>
<reference evidence="18" key="1">
    <citation type="journal article" date="2015" name="Nat. Commun.">
        <title>The Lingula genome provides insights into brachiopod evolution and the origin of phosphate biomineralization.</title>
        <authorList>
            <person name="Luo Y.J."/>
            <person name="Takeuchi T."/>
            <person name="Koyanagi R."/>
            <person name="Yamada L."/>
            <person name="Kanda M."/>
            <person name="Khalturina M."/>
            <person name="Fujie M."/>
            <person name="Yamasaki S.I."/>
            <person name="Endo K."/>
            <person name="Satoh N."/>
        </authorList>
    </citation>
    <scope>NUCLEOTIDE SEQUENCE</scope>
</reference>
<reference evidence="18" key="2">
    <citation type="submission" date="2025-08" db="UniProtKB">
        <authorList>
            <consortium name="RefSeq"/>
        </authorList>
    </citation>
    <scope>IDENTIFICATION</scope>
</reference>
<dbReference type="InterPro" id="IPR028889">
    <property type="entry name" value="USP"/>
</dbReference>
<dbReference type="GO" id="GO:0016579">
    <property type="term" value="P:protein deubiquitination"/>
    <property type="evidence" value="ECO:0007669"/>
    <property type="project" value="InterPro"/>
</dbReference>
<dbReference type="EC" id="3.4.19.12" evidence="5"/>
<dbReference type="GO" id="GO:0004843">
    <property type="term" value="F:cysteine-type deubiquitinase activity"/>
    <property type="evidence" value="ECO:0007669"/>
    <property type="project" value="UniProtKB-EC"/>
</dbReference>
<dbReference type="InterPro" id="IPR001394">
    <property type="entry name" value="Peptidase_C19_UCH"/>
</dbReference>
<dbReference type="InterPro" id="IPR000626">
    <property type="entry name" value="Ubiquitin-like_dom"/>
</dbReference>
<accession>A0A1S3HAI4</accession>
<dbReference type="CDD" id="cd01795">
    <property type="entry name" value="Ubl_USP48"/>
    <property type="match status" value="1"/>
</dbReference>
<keyword evidence="6" id="KW-0963">Cytoplasm</keyword>
<protein>
    <recommendedName>
        <fullName evidence="13">Ubiquitin carboxyl-terminal hydrolase 48</fullName>
        <ecNumber evidence="5">3.4.19.12</ecNumber>
    </recommendedName>
</protein>
<dbReference type="InterPro" id="IPR050164">
    <property type="entry name" value="Peptidase_C19"/>
</dbReference>
<evidence type="ECO:0000256" key="14">
    <source>
        <dbReference type="SAM" id="MobiDB-lite"/>
    </source>
</evidence>
<dbReference type="Gene3D" id="3.90.70.10">
    <property type="entry name" value="Cysteine proteinases"/>
    <property type="match status" value="2"/>
</dbReference>
<feature type="domain" description="Ubiquitin-like" evidence="15">
    <location>
        <begin position="1084"/>
        <end position="1144"/>
    </location>
</feature>
<feature type="region of interest" description="Disordered" evidence="14">
    <location>
        <begin position="168"/>
        <end position="251"/>
    </location>
</feature>
<evidence type="ECO:0000256" key="9">
    <source>
        <dbReference type="ARBA" id="ARBA00022786"/>
    </source>
</evidence>
<dbReference type="InterPro" id="IPR038765">
    <property type="entry name" value="Papain-like_cys_pep_sf"/>
</dbReference>
<dbReference type="GO" id="GO:0005634">
    <property type="term" value="C:nucleus"/>
    <property type="evidence" value="ECO:0007669"/>
    <property type="project" value="UniProtKB-SubCell"/>
</dbReference>
<keyword evidence="10 18" id="KW-0378">Hydrolase</keyword>
<evidence type="ECO:0000256" key="3">
    <source>
        <dbReference type="ARBA" id="ARBA00004496"/>
    </source>
</evidence>
<evidence type="ECO:0000259" key="16">
    <source>
        <dbReference type="PROSITE" id="PS50235"/>
    </source>
</evidence>
<dbReference type="GeneID" id="106153634"/>
<feature type="domain" description="USP" evidence="16">
    <location>
        <begin position="89"/>
        <end position="555"/>
    </location>
</feature>
<dbReference type="Pfam" id="PF00443">
    <property type="entry name" value="UCH"/>
    <property type="match status" value="1"/>
</dbReference>
<proteinExistence type="inferred from homology"/>
<dbReference type="InterPro" id="IPR044743">
    <property type="entry name" value="Ubl_USP48"/>
</dbReference>
<keyword evidence="7" id="KW-0645">Protease</keyword>
<comment type="similarity">
    <text evidence="4">Belongs to the peptidase C19 family.</text>
</comment>
<dbReference type="GO" id="GO:0005829">
    <property type="term" value="C:cytosol"/>
    <property type="evidence" value="ECO:0007669"/>
    <property type="project" value="TreeGrafter"/>
</dbReference>
<evidence type="ECO:0000256" key="10">
    <source>
        <dbReference type="ARBA" id="ARBA00022801"/>
    </source>
</evidence>
<organism evidence="17 18">
    <name type="scientific">Lingula anatina</name>
    <name type="common">Brachiopod</name>
    <name type="synonym">Lingula unguis</name>
    <dbReference type="NCBI Taxonomy" id="7574"/>
    <lineage>
        <taxon>Eukaryota</taxon>
        <taxon>Metazoa</taxon>
        <taxon>Spiralia</taxon>
        <taxon>Lophotrochozoa</taxon>
        <taxon>Brachiopoda</taxon>
        <taxon>Linguliformea</taxon>
        <taxon>Lingulata</taxon>
        <taxon>Lingulida</taxon>
        <taxon>Linguloidea</taxon>
        <taxon>Lingulidae</taxon>
        <taxon>Lingula</taxon>
    </lineage>
</organism>
<dbReference type="SUPFAM" id="SSF54236">
    <property type="entry name" value="Ubiquitin-like"/>
    <property type="match status" value="1"/>
</dbReference>
<dbReference type="GO" id="GO:0006508">
    <property type="term" value="P:proteolysis"/>
    <property type="evidence" value="ECO:0007669"/>
    <property type="project" value="UniProtKB-KW"/>
</dbReference>
<dbReference type="PANTHER" id="PTHR24006">
    <property type="entry name" value="UBIQUITIN CARBOXYL-TERMINAL HYDROLASE"/>
    <property type="match status" value="1"/>
</dbReference>
<evidence type="ECO:0000256" key="5">
    <source>
        <dbReference type="ARBA" id="ARBA00012759"/>
    </source>
</evidence>
<dbReference type="AlphaFoldDB" id="A0A1S3HAI4"/>
<evidence type="ECO:0000256" key="1">
    <source>
        <dbReference type="ARBA" id="ARBA00000707"/>
    </source>
</evidence>
<dbReference type="KEGG" id="lak:106153634"/>
<evidence type="ECO:0000259" key="15">
    <source>
        <dbReference type="PROSITE" id="PS50053"/>
    </source>
</evidence>
<comment type="catalytic activity">
    <reaction evidence="1">
        <text>Thiol-dependent hydrolysis of ester, thioester, amide, peptide and isopeptide bonds formed by the C-terminal Gly of ubiquitin (a 76-residue protein attached to proteins as an intracellular targeting signal).</text>
        <dbReference type="EC" id="3.4.19.12"/>
    </reaction>
</comment>
<dbReference type="Proteomes" id="UP000085678">
    <property type="component" value="Unplaced"/>
</dbReference>
<dbReference type="InterPro" id="IPR035927">
    <property type="entry name" value="DUSP-like_sf"/>
</dbReference>
<dbReference type="PANTHER" id="PTHR24006:SF722">
    <property type="entry name" value="UBIQUITIN CARBOXYL-TERMINAL HYDROLASE 48"/>
    <property type="match status" value="1"/>
</dbReference>
<dbReference type="PROSITE" id="PS50235">
    <property type="entry name" value="USP_3"/>
    <property type="match status" value="1"/>
</dbReference>
<dbReference type="Gene3D" id="3.10.20.90">
    <property type="entry name" value="Phosphatidylinositol 3-kinase Catalytic Subunit, Chain A, domain 1"/>
    <property type="match status" value="1"/>
</dbReference>
<dbReference type="InterPro" id="IPR033841">
    <property type="entry name" value="Pep_USP48"/>
</dbReference>
<dbReference type="STRING" id="7574.A0A1S3HAI4"/>
<sequence>MAPKQQLDKAAWQWAETVEPEAVTWDHVETAYRIHLKPCKRGACRRNCKGNPNCLNCLGEREWLGEIDDSNWHDIEDPETERRKENAFVGLKNLGATCYVNTYLQVWFHNPTFRAAIYEYQDEENRSALEMLTRGSAADTSPYGSVKPQSAVTKSSRSYHVVSNSEAVTSSVQKASSDSQLCRRQSRCESSQPRYQSEANDVDDDNVQFVSTQSAISDGRPGSSQNVVQQGFSQSSAGGVGSVSSPSAATDVQSGSAVSDVQSASYGSLVSDFQPKSPCGQLQLIFALLQCSNRRYIDPSGLIHCLGLDAGQQQDAQEFCKLFMSLLEESLATQANPAVRHIVQQQFSGQYAYVTRCQGCGRCSERMSEFNELDLNIKGHRELPECIEEFLEEEKLEGDNQYMCQQCGSKQNATRKISLRSLPPVLNLQLLRFVFDRTTGHKKKLNTYIQFPEILDMSKYIELPEHSVQYDLCAVLIHRGPSAYSGHYIAHIQDRSRGTWHKFNDEEIEKMGGKKLQLGNEDEIPDAGSKGPAKPKAAKGYHASRNAYMLVYRRRNMDGSDREKPEAGADIQMPAWLEGCVRRDNAKFEDWVQDMTVMRDKNVAMGRARHQEILTLYDKMQVKEGADFEWIETAWVSKWLQDDLQPPAVDNTALLCSHGRINPDKVPQMKCISVEAAETIYAKYKGSPRLKSSQMCLDCVKERCRVIRTKTRMTEDNKYITALLKNKVQVDGPGSYWVGKASLRSWKRLVLEDLESSLLKNGASSLNDENQDEQISLSGKCERDSMDGDGPDTVGFSFNEDALCEAHGNLSTDDACRRLVSSDIWTRLKVYFPHAPEFIYGTEPCVTCMQIQREVQEAQRLNKTLAMTQRNALSDLFHSRNRPAWKMGLSALNIVNRGFLEQWTKFIRDPLRFDTVPAIQNSLLLCPHGGFMFQPHLIEDKTDILSLVWPQEWEILKKAFDVDVEIQFLCVKQEESGKVSFSTVPETCTDCCQARVQQEQQERQQYRDAKIFVRKITPDFKNGAASSAENSDRDDPEFMQANGGKRKKSEALTIAPEKLQKLDSCQLRRSGRHRKVRGEKDFIISSDNSLRDLKLQIMRQFSVAPFDQHLMLGGQHLTDDHAKLGSLNIFPGDILYLKVDEPTEEALMMDDLARAAYPEQGFKGTGLHGSMQQ</sequence>
<dbReference type="FunFam" id="3.90.70.10:FF:000029">
    <property type="entry name" value="ubiquitin carboxyl-terminal hydrolase 48 isoform X1"/>
    <property type="match status" value="1"/>
</dbReference>
<evidence type="ECO:0000313" key="17">
    <source>
        <dbReference type="Proteomes" id="UP000085678"/>
    </source>
</evidence>
<evidence type="ECO:0000256" key="4">
    <source>
        <dbReference type="ARBA" id="ARBA00009085"/>
    </source>
</evidence>
<dbReference type="InParanoid" id="A0A1S3HAI4"/>
<evidence type="ECO:0000256" key="13">
    <source>
        <dbReference type="ARBA" id="ARBA00035173"/>
    </source>
</evidence>
<evidence type="ECO:0000256" key="7">
    <source>
        <dbReference type="ARBA" id="ARBA00022670"/>
    </source>
</evidence>
<dbReference type="OrthoDB" id="289038at2759"/>
<keyword evidence="9" id="KW-0833">Ubl conjugation pathway</keyword>
<feature type="compositionally biased region" description="Low complexity" evidence="14">
    <location>
        <begin position="227"/>
        <end position="249"/>
    </location>
</feature>
<dbReference type="SUPFAM" id="SSF54001">
    <property type="entry name" value="Cysteine proteinases"/>
    <property type="match status" value="1"/>
</dbReference>
<name>A0A1S3HAI4_LINAN</name>
<comment type="subcellular location">
    <subcellularLocation>
        <location evidence="3">Cytoplasm</location>
    </subcellularLocation>
    <subcellularLocation>
        <location evidence="2">Nucleus</location>
    </subcellularLocation>
</comment>
<dbReference type="SUPFAM" id="SSF143791">
    <property type="entry name" value="DUSP-like"/>
    <property type="match status" value="1"/>
</dbReference>
<evidence type="ECO:0000256" key="2">
    <source>
        <dbReference type="ARBA" id="ARBA00004123"/>
    </source>
</evidence>
<evidence type="ECO:0000256" key="12">
    <source>
        <dbReference type="ARBA" id="ARBA00023242"/>
    </source>
</evidence>
<evidence type="ECO:0000256" key="8">
    <source>
        <dbReference type="ARBA" id="ARBA00022737"/>
    </source>
</evidence>
<dbReference type="PROSITE" id="PS50053">
    <property type="entry name" value="UBIQUITIN_2"/>
    <property type="match status" value="1"/>
</dbReference>
<dbReference type="PROSITE" id="PS00973">
    <property type="entry name" value="USP_2"/>
    <property type="match status" value="1"/>
</dbReference>